<dbReference type="EMBL" id="CP002209">
    <property type="protein sequence ID" value="ADN76608.1"/>
    <property type="molecule type" value="Genomic_DNA"/>
</dbReference>
<dbReference type="AlphaFoldDB" id="E1SMT9"/>
<sequence length="195" mass="21448">MALPALIVLAGALAAIEYHDHRKSVQRQRHRRPDGPAGLALAPSQWLPGQRRVVPKPGAVLACHVFGVVEHTGIWLGENAIAELHGSGLVRAVSVNRFLARRSGATVFCLCDHLHQPLASESVAQRAAAALFTYRDYHLTRNNCHRFVWHCLSGEERAITSFAALNRLLAPHFGDHLYWDPVCLDQAVCGSVRSD</sequence>
<dbReference type="HOGENOM" id="CLU_1414312_0_0_6"/>
<dbReference type="STRING" id="550540.Fbal_2406"/>
<accession>E1SMT9</accession>
<keyword evidence="3" id="KW-1185">Reference proteome</keyword>
<proteinExistence type="predicted"/>
<name>E1SMT9_FERBD</name>
<dbReference type="KEGG" id="fbl:Fbal_2406"/>
<dbReference type="GeneID" id="67182618"/>
<gene>
    <name evidence="2" type="ordered locus">Fbal_2406</name>
</gene>
<dbReference type="Pfam" id="PF04970">
    <property type="entry name" value="LRAT"/>
    <property type="match status" value="1"/>
</dbReference>
<dbReference type="RefSeq" id="WP_013345914.1">
    <property type="nucleotide sequence ID" value="NC_014541.1"/>
</dbReference>
<organism evidence="2 3">
    <name type="scientific">Ferrimonas balearica (strain DSM 9799 / CCM 4581 / KCTC 23876 / PAT)</name>
    <dbReference type="NCBI Taxonomy" id="550540"/>
    <lineage>
        <taxon>Bacteria</taxon>
        <taxon>Pseudomonadati</taxon>
        <taxon>Pseudomonadota</taxon>
        <taxon>Gammaproteobacteria</taxon>
        <taxon>Alteromonadales</taxon>
        <taxon>Ferrimonadaceae</taxon>
        <taxon>Ferrimonas</taxon>
    </lineage>
</organism>
<dbReference type="OrthoDB" id="9812095at2"/>
<dbReference type="InterPro" id="IPR007053">
    <property type="entry name" value="LRAT_dom"/>
</dbReference>
<protein>
    <recommendedName>
        <fullName evidence="1">LRAT domain-containing protein</fullName>
    </recommendedName>
</protein>
<evidence type="ECO:0000313" key="2">
    <source>
        <dbReference type="EMBL" id="ADN76608.1"/>
    </source>
</evidence>
<dbReference type="eggNOG" id="ENOG5032SIP">
    <property type="taxonomic scope" value="Bacteria"/>
</dbReference>
<reference evidence="2 3" key="1">
    <citation type="journal article" date="2010" name="Stand. Genomic Sci.">
        <title>Complete genome sequence of Ferrimonas balearica type strain (PAT).</title>
        <authorList>
            <person name="Nolan M."/>
            <person name="Sikorski J."/>
            <person name="Davenport K."/>
            <person name="Lucas S."/>
            <person name="Glavina Del Rio T."/>
            <person name="Tice H."/>
            <person name="Cheng J."/>
            <person name="Goodwin L."/>
            <person name="Pitluck S."/>
            <person name="Liolios K."/>
            <person name="Ivanova N."/>
            <person name="Mavromatis K."/>
            <person name="Ovchinnikova G."/>
            <person name="Pati A."/>
            <person name="Chen A."/>
            <person name="Palaniappan K."/>
            <person name="Land M."/>
            <person name="Hauser L."/>
            <person name="Chang Y."/>
            <person name="Jeffries C."/>
            <person name="Tapia R."/>
            <person name="Brettin T."/>
            <person name="Detter J."/>
            <person name="Han C."/>
            <person name="Yasawong M."/>
            <person name="Rohde M."/>
            <person name="Tindall B."/>
            <person name="Goker M."/>
            <person name="Woyke T."/>
            <person name="Bristow J."/>
            <person name="Eisen J."/>
            <person name="Markowitz V."/>
            <person name="Hugenholtz P."/>
            <person name="Kyrpides N."/>
            <person name="Klenk H."/>
            <person name="Lapidus A."/>
        </authorList>
    </citation>
    <scope>NUCLEOTIDE SEQUENCE [LARGE SCALE GENOMIC DNA]</scope>
    <source>
        <strain evidence="3">DSM 9799 / CCM 4581 / KCTC 23876 / PAT</strain>
    </source>
</reference>
<dbReference type="Gene3D" id="3.90.1720.10">
    <property type="entry name" value="endopeptidase domain like (from Nostoc punctiforme)"/>
    <property type="match status" value="1"/>
</dbReference>
<feature type="domain" description="LRAT" evidence="1">
    <location>
        <begin position="86"/>
        <end position="156"/>
    </location>
</feature>
<dbReference type="Proteomes" id="UP000006683">
    <property type="component" value="Chromosome"/>
</dbReference>
<evidence type="ECO:0000313" key="3">
    <source>
        <dbReference type="Proteomes" id="UP000006683"/>
    </source>
</evidence>
<evidence type="ECO:0000259" key="1">
    <source>
        <dbReference type="Pfam" id="PF04970"/>
    </source>
</evidence>